<sequence>MLALYLLPAAYLIYISISAIIIQRTTRVPGPWYTHFTSLVLKYHEFSKNRRLWIHSLHERYGPVVRLAPNEVSFANLEGMKEIYQSGGSGYDKTEFYDLFKQYGERTMFSTLNKQDHAQRKKLFADRYAMTNIMRSEILKGIEQRAASVMEKVKASVGRHLDVYVILHCYALDCASHFLFNPGGTDTLNNPSELPLMKELSYHDSIKQRLVQHYWPRLNNVLKKIFSPKSVPRSKDYVLSRASTTNESETSLIHKLQSKSSSLSTIQMAAECMDHMAAGIDTTGDSLCFIMYEISLPRSQHIQTKLRAELLSNPTARFDDFPYLDAVIKEGLRLFPPIPMSHPRYVPGPSGRHISGHYLPSGSIVSCQPYSLHLLNASIWGPSDPTHFVPERWLDDEKRLVEMNRLFFSFGAGGRGCIGRSLAITEMKTLLRELYLRYTTVVSPDMKGDMSIDDQIIASRPKDQTCLLEFVPVDS</sequence>
<dbReference type="GO" id="GO:0005506">
    <property type="term" value="F:iron ion binding"/>
    <property type="evidence" value="ECO:0007669"/>
    <property type="project" value="InterPro"/>
</dbReference>
<evidence type="ECO:0000256" key="5">
    <source>
        <dbReference type="PIRSR" id="PIRSR602401-1"/>
    </source>
</evidence>
<evidence type="ECO:0000256" key="4">
    <source>
        <dbReference type="ARBA" id="ARBA00023004"/>
    </source>
</evidence>
<dbReference type="GeneID" id="19156553"/>
<dbReference type="EMBL" id="AMWN01000002">
    <property type="protein sequence ID" value="EXJ93260.1"/>
    <property type="molecule type" value="Genomic_DNA"/>
</dbReference>
<keyword evidence="6" id="KW-0503">Monooxygenase</keyword>
<evidence type="ECO:0000256" key="6">
    <source>
        <dbReference type="RuleBase" id="RU000461"/>
    </source>
</evidence>
<dbReference type="PRINTS" id="PR00385">
    <property type="entry name" value="P450"/>
</dbReference>
<gene>
    <name evidence="7" type="ORF">A1O1_01651</name>
</gene>
<keyword evidence="8" id="KW-1185">Reference proteome</keyword>
<dbReference type="Proteomes" id="UP000019484">
    <property type="component" value="Unassembled WGS sequence"/>
</dbReference>
<dbReference type="InterPro" id="IPR001128">
    <property type="entry name" value="Cyt_P450"/>
</dbReference>
<comment type="caution">
    <text evidence="7">The sequence shown here is derived from an EMBL/GenBank/DDBJ whole genome shotgun (WGS) entry which is preliminary data.</text>
</comment>
<dbReference type="SUPFAM" id="SSF48264">
    <property type="entry name" value="Cytochrome P450"/>
    <property type="match status" value="1"/>
</dbReference>
<dbReference type="OrthoDB" id="1470350at2759"/>
<dbReference type="Gene3D" id="1.10.630.10">
    <property type="entry name" value="Cytochrome P450"/>
    <property type="match status" value="1"/>
</dbReference>
<dbReference type="GO" id="GO:0020037">
    <property type="term" value="F:heme binding"/>
    <property type="evidence" value="ECO:0007669"/>
    <property type="project" value="InterPro"/>
</dbReference>
<keyword evidence="3 6" id="KW-0560">Oxidoreductase</keyword>
<dbReference type="InterPro" id="IPR036396">
    <property type="entry name" value="Cyt_P450_sf"/>
</dbReference>
<dbReference type="eggNOG" id="KOG0157">
    <property type="taxonomic scope" value="Eukaryota"/>
</dbReference>
<dbReference type="HOGENOM" id="CLU_001570_14_2_1"/>
<evidence type="ECO:0000256" key="2">
    <source>
        <dbReference type="ARBA" id="ARBA00022723"/>
    </source>
</evidence>
<name>W9YU88_9EURO</name>
<dbReference type="PANTHER" id="PTHR24305">
    <property type="entry name" value="CYTOCHROME P450"/>
    <property type="match status" value="1"/>
</dbReference>
<organism evidence="7 8">
    <name type="scientific">Capronia coronata CBS 617.96</name>
    <dbReference type="NCBI Taxonomy" id="1182541"/>
    <lineage>
        <taxon>Eukaryota</taxon>
        <taxon>Fungi</taxon>
        <taxon>Dikarya</taxon>
        <taxon>Ascomycota</taxon>
        <taxon>Pezizomycotina</taxon>
        <taxon>Eurotiomycetes</taxon>
        <taxon>Chaetothyriomycetidae</taxon>
        <taxon>Chaetothyriales</taxon>
        <taxon>Herpotrichiellaceae</taxon>
        <taxon>Capronia</taxon>
    </lineage>
</organism>
<dbReference type="GO" id="GO:0004497">
    <property type="term" value="F:monooxygenase activity"/>
    <property type="evidence" value="ECO:0007669"/>
    <property type="project" value="UniProtKB-KW"/>
</dbReference>
<evidence type="ECO:0000313" key="7">
    <source>
        <dbReference type="EMBL" id="EXJ93260.1"/>
    </source>
</evidence>
<evidence type="ECO:0000313" key="8">
    <source>
        <dbReference type="Proteomes" id="UP000019484"/>
    </source>
</evidence>
<dbReference type="Pfam" id="PF00067">
    <property type="entry name" value="p450"/>
    <property type="match status" value="1"/>
</dbReference>
<reference evidence="7 8" key="1">
    <citation type="submission" date="2013-03" db="EMBL/GenBank/DDBJ databases">
        <title>The Genome Sequence of Capronia coronata CBS 617.96.</title>
        <authorList>
            <consortium name="The Broad Institute Genomics Platform"/>
            <person name="Cuomo C."/>
            <person name="de Hoog S."/>
            <person name="Gorbushina A."/>
            <person name="Walker B."/>
            <person name="Young S.K."/>
            <person name="Zeng Q."/>
            <person name="Gargeya S."/>
            <person name="Fitzgerald M."/>
            <person name="Haas B."/>
            <person name="Abouelleil A."/>
            <person name="Allen A.W."/>
            <person name="Alvarado L."/>
            <person name="Arachchi H.M."/>
            <person name="Berlin A.M."/>
            <person name="Chapman S.B."/>
            <person name="Gainer-Dewar J."/>
            <person name="Goldberg J."/>
            <person name="Griggs A."/>
            <person name="Gujja S."/>
            <person name="Hansen M."/>
            <person name="Howarth C."/>
            <person name="Imamovic A."/>
            <person name="Ireland A."/>
            <person name="Larimer J."/>
            <person name="McCowan C."/>
            <person name="Murphy C."/>
            <person name="Pearson M."/>
            <person name="Poon T.W."/>
            <person name="Priest M."/>
            <person name="Roberts A."/>
            <person name="Saif S."/>
            <person name="Shea T."/>
            <person name="Sisk P."/>
            <person name="Sykes S."/>
            <person name="Wortman J."/>
            <person name="Nusbaum C."/>
            <person name="Birren B."/>
        </authorList>
    </citation>
    <scope>NUCLEOTIDE SEQUENCE [LARGE SCALE GENOMIC DNA]</scope>
    <source>
        <strain evidence="7 8">CBS 617.96</strain>
    </source>
</reference>
<dbReference type="STRING" id="1182541.W9YU88"/>
<dbReference type="PROSITE" id="PS00086">
    <property type="entry name" value="CYTOCHROME_P450"/>
    <property type="match status" value="1"/>
</dbReference>
<evidence type="ECO:0000256" key="3">
    <source>
        <dbReference type="ARBA" id="ARBA00023002"/>
    </source>
</evidence>
<dbReference type="InterPro" id="IPR050121">
    <property type="entry name" value="Cytochrome_P450_monoxygenase"/>
</dbReference>
<evidence type="ECO:0000256" key="1">
    <source>
        <dbReference type="ARBA" id="ARBA00001971"/>
    </source>
</evidence>
<dbReference type="RefSeq" id="XP_007720754.1">
    <property type="nucleotide sequence ID" value="XM_007722564.1"/>
</dbReference>
<protein>
    <recommendedName>
        <fullName evidence="9">Cytochrome P450 oxidoreductase</fullName>
    </recommendedName>
</protein>
<keyword evidence="5 6" id="KW-0349">Heme</keyword>
<dbReference type="PRINTS" id="PR00463">
    <property type="entry name" value="EP450I"/>
</dbReference>
<dbReference type="CDD" id="cd11059">
    <property type="entry name" value="CYP_fungal"/>
    <property type="match status" value="1"/>
</dbReference>
<dbReference type="GO" id="GO:0016705">
    <property type="term" value="F:oxidoreductase activity, acting on paired donors, with incorporation or reduction of molecular oxygen"/>
    <property type="evidence" value="ECO:0007669"/>
    <property type="project" value="InterPro"/>
</dbReference>
<dbReference type="AlphaFoldDB" id="W9YU88"/>
<dbReference type="InterPro" id="IPR017972">
    <property type="entry name" value="Cyt_P450_CS"/>
</dbReference>
<evidence type="ECO:0008006" key="9">
    <source>
        <dbReference type="Google" id="ProtNLM"/>
    </source>
</evidence>
<dbReference type="InterPro" id="IPR002401">
    <property type="entry name" value="Cyt_P450_E_grp-I"/>
</dbReference>
<dbReference type="PANTHER" id="PTHR24305:SF164">
    <property type="entry name" value="P450, PUTATIVE (EUROFUNG)-RELATED"/>
    <property type="match status" value="1"/>
</dbReference>
<keyword evidence="2 5" id="KW-0479">Metal-binding</keyword>
<feature type="binding site" description="axial binding residue" evidence="5">
    <location>
        <position position="417"/>
    </location>
    <ligand>
        <name>heme</name>
        <dbReference type="ChEBI" id="CHEBI:30413"/>
    </ligand>
    <ligandPart>
        <name>Fe</name>
        <dbReference type="ChEBI" id="CHEBI:18248"/>
    </ligandPart>
</feature>
<comment type="similarity">
    <text evidence="6">Belongs to the cytochrome P450 family.</text>
</comment>
<proteinExistence type="inferred from homology"/>
<keyword evidence="4 5" id="KW-0408">Iron</keyword>
<accession>W9YU88</accession>
<comment type="cofactor">
    <cofactor evidence="1 5">
        <name>heme</name>
        <dbReference type="ChEBI" id="CHEBI:30413"/>
    </cofactor>
</comment>